<evidence type="ECO:0000256" key="2">
    <source>
        <dbReference type="ARBA" id="ARBA00012483"/>
    </source>
</evidence>
<dbReference type="GO" id="GO:0006511">
    <property type="term" value="P:ubiquitin-dependent protein catabolic process"/>
    <property type="evidence" value="ECO:0007669"/>
    <property type="project" value="TreeGrafter"/>
</dbReference>
<dbReference type="GO" id="GO:0008270">
    <property type="term" value="F:zinc ion binding"/>
    <property type="evidence" value="ECO:0007669"/>
    <property type="project" value="UniProtKB-KW"/>
</dbReference>
<dbReference type="OrthoDB" id="8062037at2759"/>
<keyword evidence="13" id="KW-1185">Reference proteome</keyword>
<dbReference type="SMART" id="SM00184">
    <property type="entry name" value="RING"/>
    <property type="match status" value="1"/>
</dbReference>
<keyword evidence="5 8" id="KW-0863">Zinc-finger</keyword>
<reference evidence="12" key="4">
    <citation type="journal article" date="2015" name="G3 (Bethesda)">
        <title>Genome sequences of three phytopathogenic species of the Magnaporthaceae family of fungi.</title>
        <authorList>
            <person name="Okagaki L.H."/>
            <person name="Nunes C.C."/>
            <person name="Sailsbery J."/>
            <person name="Clay B."/>
            <person name="Brown D."/>
            <person name="John T."/>
            <person name="Oh Y."/>
            <person name="Young N."/>
            <person name="Fitzgerald M."/>
            <person name="Haas B.J."/>
            <person name="Zeng Q."/>
            <person name="Young S."/>
            <person name="Adiconis X."/>
            <person name="Fan L."/>
            <person name="Levin J.Z."/>
            <person name="Mitchell T.K."/>
            <person name="Okubara P.A."/>
            <person name="Farman M.L."/>
            <person name="Kohn L.M."/>
            <person name="Birren B."/>
            <person name="Ma L.-J."/>
            <person name="Dean R.A."/>
        </authorList>
    </citation>
    <scope>NUCLEOTIDE SEQUENCE</scope>
    <source>
        <strain evidence="12">ATCC 64411 / 73-15</strain>
    </source>
</reference>
<keyword evidence="3" id="KW-0808">Transferase</keyword>
<dbReference type="EMBL" id="GL876966">
    <property type="protein sequence ID" value="KLU81449.1"/>
    <property type="molecule type" value="Genomic_DNA"/>
</dbReference>
<dbReference type="OMA" id="LETHDAC"/>
<feature type="region of interest" description="Disordered" evidence="9">
    <location>
        <begin position="48"/>
        <end position="75"/>
    </location>
</feature>
<dbReference type="Pfam" id="PF13639">
    <property type="entry name" value="zf-RING_2"/>
    <property type="match status" value="1"/>
</dbReference>
<evidence type="ECO:0000256" key="8">
    <source>
        <dbReference type="PROSITE-ProRule" id="PRU00175"/>
    </source>
</evidence>
<feature type="region of interest" description="Disordered" evidence="9">
    <location>
        <begin position="200"/>
        <end position="239"/>
    </location>
</feature>
<dbReference type="VEuPathDB" id="FungiDB:MAPG_00538"/>
<keyword evidence="7" id="KW-0862">Zinc</keyword>
<feature type="compositionally biased region" description="Polar residues" evidence="9">
    <location>
        <begin position="410"/>
        <end position="431"/>
    </location>
</feature>
<organism evidence="12 13">
    <name type="scientific">Magnaporthiopsis poae (strain ATCC 64411 / 73-15)</name>
    <name type="common">Kentucky bluegrass fungus</name>
    <name type="synonym">Magnaporthe poae</name>
    <dbReference type="NCBI Taxonomy" id="644358"/>
    <lineage>
        <taxon>Eukaryota</taxon>
        <taxon>Fungi</taxon>
        <taxon>Dikarya</taxon>
        <taxon>Ascomycota</taxon>
        <taxon>Pezizomycotina</taxon>
        <taxon>Sordariomycetes</taxon>
        <taxon>Sordariomycetidae</taxon>
        <taxon>Magnaporthales</taxon>
        <taxon>Magnaporthaceae</taxon>
        <taxon>Magnaporthiopsis</taxon>
    </lineage>
</organism>
<evidence type="ECO:0000313" key="12">
    <source>
        <dbReference type="EnsemblFungi" id="MAPG_00538T0"/>
    </source>
</evidence>
<protein>
    <recommendedName>
        <fullName evidence="2">RING-type E3 ubiquitin transferase</fullName>
        <ecNumber evidence="2">2.3.2.27</ecNumber>
    </recommendedName>
</protein>
<evidence type="ECO:0000256" key="7">
    <source>
        <dbReference type="ARBA" id="ARBA00022833"/>
    </source>
</evidence>
<dbReference type="AlphaFoldDB" id="A0A0C4DL98"/>
<dbReference type="GO" id="GO:0005634">
    <property type="term" value="C:nucleus"/>
    <property type="evidence" value="ECO:0007669"/>
    <property type="project" value="TreeGrafter"/>
</dbReference>
<evidence type="ECO:0000256" key="3">
    <source>
        <dbReference type="ARBA" id="ARBA00022679"/>
    </source>
</evidence>
<reference evidence="11" key="3">
    <citation type="submission" date="2011-03" db="EMBL/GenBank/DDBJ databases">
        <title>Annotation of Magnaporthe poae ATCC 64411.</title>
        <authorList>
            <person name="Ma L.-J."/>
            <person name="Dead R."/>
            <person name="Young S.K."/>
            <person name="Zeng Q."/>
            <person name="Gargeya S."/>
            <person name="Fitzgerald M."/>
            <person name="Haas B."/>
            <person name="Abouelleil A."/>
            <person name="Alvarado L."/>
            <person name="Arachchi H.M."/>
            <person name="Berlin A."/>
            <person name="Brown A."/>
            <person name="Chapman S.B."/>
            <person name="Chen Z."/>
            <person name="Dunbar C."/>
            <person name="Freedman E."/>
            <person name="Gearin G."/>
            <person name="Gellesch M."/>
            <person name="Goldberg J."/>
            <person name="Griggs A."/>
            <person name="Gujja S."/>
            <person name="Heiman D."/>
            <person name="Howarth C."/>
            <person name="Larson L."/>
            <person name="Lui A."/>
            <person name="MacDonald P.J.P."/>
            <person name="Mehta T."/>
            <person name="Montmayeur A."/>
            <person name="Murphy C."/>
            <person name="Neiman D."/>
            <person name="Pearson M."/>
            <person name="Priest M."/>
            <person name="Roberts A."/>
            <person name="Saif S."/>
            <person name="Shea T."/>
            <person name="Shenoy N."/>
            <person name="Sisk P."/>
            <person name="Stolte C."/>
            <person name="Sykes S."/>
            <person name="Yandava C."/>
            <person name="Wortman J."/>
            <person name="Nusbaum C."/>
            <person name="Birren B."/>
        </authorList>
    </citation>
    <scope>NUCLEOTIDE SEQUENCE</scope>
    <source>
        <strain evidence="11">ATCC 64411</strain>
    </source>
</reference>
<dbReference type="GO" id="GO:0016567">
    <property type="term" value="P:protein ubiquitination"/>
    <property type="evidence" value="ECO:0007669"/>
    <property type="project" value="UniProtKB-ARBA"/>
</dbReference>
<dbReference type="Gene3D" id="3.30.40.10">
    <property type="entry name" value="Zinc/RING finger domain, C3HC4 (zinc finger)"/>
    <property type="match status" value="1"/>
</dbReference>
<evidence type="ECO:0000256" key="6">
    <source>
        <dbReference type="ARBA" id="ARBA00022786"/>
    </source>
</evidence>
<feature type="region of interest" description="Disordered" evidence="9">
    <location>
        <begin position="364"/>
        <end position="615"/>
    </location>
</feature>
<reference evidence="12" key="5">
    <citation type="submission" date="2015-06" db="UniProtKB">
        <authorList>
            <consortium name="EnsemblFungi"/>
        </authorList>
    </citation>
    <scope>IDENTIFICATION</scope>
    <source>
        <strain evidence="12">ATCC 64411</strain>
    </source>
</reference>
<reference evidence="13" key="2">
    <citation type="submission" date="2010-05" db="EMBL/GenBank/DDBJ databases">
        <title>The genome sequence of Magnaporthe poae strain ATCC 64411.</title>
        <authorList>
            <person name="Ma L.-J."/>
            <person name="Dead R."/>
            <person name="Young S."/>
            <person name="Zeng Q."/>
            <person name="Koehrsen M."/>
            <person name="Alvarado L."/>
            <person name="Berlin A."/>
            <person name="Chapman S.B."/>
            <person name="Chen Z."/>
            <person name="Freedman E."/>
            <person name="Gellesch M."/>
            <person name="Goldberg J."/>
            <person name="Griggs A."/>
            <person name="Gujja S."/>
            <person name="Heilman E.R."/>
            <person name="Heiman D."/>
            <person name="Hepburn T."/>
            <person name="Howarth C."/>
            <person name="Jen D."/>
            <person name="Larson L."/>
            <person name="Mehta T."/>
            <person name="Neiman D."/>
            <person name="Pearson M."/>
            <person name="Roberts A."/>
            <person name="Saif S."/>
            <person name="Shea T."/>
            <person name="Shenoy N."/>
            <person name="Sisk P."/>
            <person name="Stolte C."/>
            <person name="Sykes S."/>
            <person name="Walk T."/>
            <person name="White J."/>
            <person name="Yandava C."/>
            <person name="Haas B."/>
            <person name="Nusbaum C."/>
            <person name="Birren B."/>
        </authorList>
    </citation>
    <scope>NUCLEOTIDE SEQUENCE [LARGE SCALE GENOMIC DNA]</scope>
    <source>
        <strain evidence="13">ATCC 64411 / 73-15</strain>
    </source>
</reference>
<evidence type="ECO:0000256" key="4">
    <source>
        <dbReference type="ARBA" id="ARBA00022723"/>
    </source>
</evidence>
<accession>A0A0C4DL98</accession>
<feature type="compositionally biased region" description="Polar residues" evidence="9">
    <location>
        <begin position="151"/>
        <end position="165"/>
    </location>
</feature>
<gene>
    <name evidence="11" type="ORF">MAPG_00538</name>
</gene>
<dbReference type="InterPro" id="IPR001841">
    <property type="entry name" value="Znf_RING"/>
</dbReference>
<dbReference type="eggNOG" id="KOG0800">
    <property type="taxonomic scope" value="Eukaryota"/>
</dbReference>
<dbReference type="PROSITE" id="PS50089">
    <property type="entry name" value="ZF_RING_2"/>
    <property type="match status" value="1"/>
</dbReference>
<dbReference type="InterPro" id="IPR051834">
    <property type="entry name" value="RING_finger_E3_ligase"/>
</dbReference>
<dbReference type="PANTHER" id="PTHR45931:SF3">
    <property type="entry name" value="RING ZINC FINGER-CONTAINING PROTEIN"/>
    <property type="match status" value="1"/>
</dbReference>
<comment type="catalytic activity">
    <reaction evidence="1">
        <text>S-ubiquitinyl-[E2 ubiquitin-conjugating enzyme]-L-cysteine + [acceptor protein]-L-lysine = [E2 ubiquitin-conjugating enzyme]-L-cysteine + N(6)-ubiquitinyl-[acceptor protein]-L-lysine.</text>
        <dbReference type="EC" id="2.3.2.27"/>
    </reaction>
</comment>
<dbReference type="EC" id="2.3.2.27" evidence="2"/>
<feature type="compositionally biased region" description="Gly residues" evidence="9">
    <location>
        <begin position="373"/>
        <end position="383"/>
    </location>
</feature>
<name>A0A0C4DL98_MAGP6</name>
<dbReference type="STRING" id="644358.A0A0C4DL98"/>
<proteinExistence type="predicted"/>
<dbReference type="EnsemblFungi" id="MAPG_00538T0">
    <property type="protein sequence ID" value="MAPG_00538T0"/>
    <property type="gene ID" value="MAPG_00538"/>
</dbReference>
<dbReference type="GO" id="GO:0061630">
    <property type="term" value="F:ubiquitin protein ligase activity"/>
    <property type="evidence" value="ECO:0007669"/>
    <property type="project" value="UniProtKB-EC"/>
</dbReference>
<feature type="compositionally biased region" description="Basic and acidic residues" evidence="9">
    <location>
        <begin position="540"/>
        <end position="552"/>
    </location>
</feature>
<evidence type="ECO:0000313" key="11">
    <source>
        <dbReference type="EMBL" id="KLU81449.1"/>
    </source>
</evidence>
<evidence type="ECO:0000256" key="1">
    <source>
        <dbReference type="ARBA" id="ARBA00000900"/>
    </source>
</evidence>
<feature type="compositionally biased region" description="Low complexity" evidence="9">
    <location>
        <begin position="481"/>
        <end position="509"/>
    </location>
</feature>
<reference evidence="11" key="1">
    <citation type="submission" date="2010-05" db="EMBL/GenBank/DDBJ databases">
        <title>The Genome Sequence of Magnaporthe poae strain ATCC 64411.</title>
        <authorList>
            <consortium name="The Broad Institute Genome Sequencing Platform"/>
            <consortium name="Broad Institute Genome Sequencing Center for Infectious Disease"/>
            <person name="Ma L.-J."/>
            <person name="Dead R."/>
            <person name="Young S."/>
            <person name="Zeng Q."/>
            <person name="Koehrsen M."/>
            <person name="Alvarado L."/>
            <person name="Berlin A."/>
            <person name="Chapman S.B."/>
            <person name="Chen Z."/>
            <person name="Freedman E."/>
            <person name="Gellesch M."/>
            <person name="Goldberg J."/>
            <person name="Griggs A."/>
            <person name="Gujja S."/>
            <person name="Heilman E.R."/>
            <person name="Heiman D."/>
            <person name="Hepburn T."/>
            <person name="Howarth C."/>
            <person name="Jen D."/>
            <person name="Larson L."/>
            <person name="Mehta T."/>
            <person name="Neiman D."/>
            <person name="Pearson M."/>
            <person name="Roberts A."/>
            <person name="Saif S."/>
            <person name="Shea T."/>
            <person name="Shenoy N."/>
            <person name="Sisk P."/>
            <person name="Stolte C."/>
            <person name="Sykes S."/>
            <person name="Walk T."/>
            <person name="White J."/>
            <person name="Yandava C."/>
            <person name="Haas B."/>
            <person name="Nusbaum C."/>
            <person name="Birren B."/>
        </authorList>
    </citation>
    <scope>NUCLEOTIDE SEQUENCE</scope>
    <source>
        <strain evidence="11">ATCC 64411</strain>
    </source>
</reference>
<feature type="domain" description="RING-type" evidence="10">
    <location>
        <begin position="316"/>
        <end position="357"/>
    </location>
</feature>
<dbReference type="EMBL" id="ADBL01000125">
    <property type="status" value="NOT_ANNOTATED_CDS"/>
    <property type="molecule type" value="Genomic_DNA"/>
</dbReference>
<evidence type="ECO:0000259" key="10">
    <source>
        <dbReference type="PROSITE" id="PS50089"/>
    </source>
</evidence>
<evidence type="ECO:0000256" key="9">
    <source>
        <dbReference type="SAM" id="MobiDB-lite"/>
    </source>
</evidence>
<keyword evidence="6" id="KW-0833">Ubl conjugation pathway</keyword>
<feature type="compositionally biased region" description="Low complexity" evidence="9">
    <location>
        <begin position="606"/>
        <end position="615"/>
    </location>
</feature>
<dbReference type="Proteomes" id="UP000011715">
    <property type="component" value="Unassembled WGS sequence"/>
</dbReference>
<dbReference type="PANTHER" id="PTHR45931">
    <property type="entry name" value="SI:CH211-59O9.10"/>
    <property type="match status" value="1"/>
</dbReference>
<dbReference type="CDD" id="cd16454">
    <property type="entry name" value="RING-H2_PA-TM-RING"/>
    <property type="match status" value="1"/>
</dbReference>
<dbReference type="SUPFAM" id="SSF57850">
    <property type="entry name" value="RING/U-box"/>
    <property type="match status" value="1"/>
</dbReference>
<feature type="region of interest" description="Disordered" evidence="9">
    <location>
        <begin position="151"/>
        <end position="175"/>
    </location>
</feature>
<evidence type="ECO:0000256" key="5">
    <source>
        <dbReference type="ARBA" id="ARBA00022771"/>
    </source>
</evidence>
<dbReference type="InterPro" id="IPR013083">
    <property type="entry name" value="Znf_RING/FYVE/PHD"/>
</dbReference>
<evidence type="ECO:0000313" key="13">
    <source>
        <dbReference type="Proteomes" id="UP000011715"/>
    </source>
</evidence>
<keyword evidence="4" id="KW-0479">Metal-binding</keyword>
<sequence>MSAFFHGRHLDAFAGREVVFCHNCRHEWYHDTGDLQCPRCTSGATEIITDRENDPRDLEERDTDREPNLYDDGIERQFGRGPGGLFFSRTTYRSPSRHEPGGASGPVHPADPQAILHRFAEMVGDLDPGRPGSDGPATAPDAPFARATIRRSSFGNGQTGFTITTPPVRVERGGHGPPHDIASDFAMLFGTIMGNITPQAGNSPFGNANNANNASTADRGGVNAGNDTGLGGQQQPPHGFPLQFHQLISALFGPAGSANWGDVVTSQQELDRIISNLMEVNPQSNAAPPASQAALDKLERKKLDSTMVGSGEKVECTICIDELHQGDEVTVLPCKHWFHGECVVLWLKEHNTCPICRAPIENKPQPAASPQGQGQGQGSGSGSGWRYSTGGSMPSASLFDLRFPGRFPGNSDTAGESSASASNAPQPTTDPSAARPAGDGSSSNYRRRQVRSPSENEQRLNAIRSATFSMGMPGDSGGGNNNNNSNSRYRRNSLSPPSAASQQQQQQQQDQRRTFLQNSRTRDPGPHEPSYWSFGSASTDQERNQDGERDRTSGLFGDRSHRHSHRSSGGNGNNGEGDSSSGNSTSAPRSLANWLRGLGGSGSSSGNGNSDSRRH</sequence>
<dbReference type="FunFam" id="3.30.40.10:FF:000127">
    <property type="entry name" value="E3 ubiquitin-protein ligase RNF181"/>
    <property type="match status" value="1"/>
</dbReference>